<reference evidence="1 2" key="1">
    <citation type="submission" date="2016-07" db="EMBL/GenBank/DDBJ databases">
        <title>Comparative genomics of the Campylobacter concisus group.</title>
        <authorList>
            <person name="Miller W.G."/>
            <person name="Yee E."/>
            <person name="Chapman M.H."/>
            <person name="Huynh S."/>
            <person name="Bono J.L."/>
            <person name="On S.L.W."/>
            <person name="StLeger J."/>
            <person name="Foster G."/>
            <person name="Parker C.T."/>
        </authorList>
    </citation>
    <scope>NUCLEOTIDE SEQUENCE [LARGE SCALE GENOMIC DNA]</scope>
    <source>
        <strain evidence="1 2">ATCC 33238</strain>
    </source>
</reference>
<proteinExistence type="predicted"/>
<evidence type="ECO:0000313" key="1">
    <source>
        <dbReference type="EMBL" id="QCD46226.1"/>
    </source>
</evidence>
<protein>
    <submittedName>
        <fullName evidence="1">Uncharacterized protein</fullName>
    </submittedName>
</protein>
<name>A0A6G5QL72_CAMRE</name>
<dbReference type="RefSeq" id="WP_039888062.1">
    <property type="nucleotide sequence ID" value="NZ_CAUTXX010000011.1"/>
</dbReference>
<gene>
    <name evidence="1" type="ORF">CRECT_0536</name>
</gene>
<evidence type="ECO:0000313" key="2">
    <source>
        <dbReference type="Proteomes" id="UP000502377"/>
    </source>
</evidence>
<dbReference type="AlphaFoldDB" id="A0A6G5QL72"/>
<accession>A0A6G5QL72</accession>
<sequence>MKINKLLLIGAVCVGLHAESITKQQVCHMIDALSYQLNIKDLGNNEFTINYKDGALYKYDNLDEYKKWFIECYDRDRLIARIIDKGKIIERIDSSIGNYKWVTFELENCILKTLGKGSDYAPIGEPKCKKDSDRQEIK</sequence>
<dbReference type="EMBL" id="CP012543">
    <property type="protein sequence ID" value="QCD46226.1"/>
    <property type="molecule type" value="Genomic_DNA"/>
</dbReference>
<dbReference type="Proteomes" id="UP000502377">
    <property type="component" value="Chromosome"/>
</dbReference>
<organism evidence="1 2">
    <name type="scientific">Campylobacter rectus</name>
    <name type="common">Wolinella recta</name>
    <dbReference type="NCBI Taxonomy" id="203"/>
    <lineage>
        <taxon>Bacteria</taxon>
        <taxon>Pseudomonadati</taxon>
        <taxon>Campylobacterota</taxon>
        <taxon>Epsilonproteobacteria</taxon>
        <taxon>Campylobacterales</taxon>
        <taxon>Campylobacteraceae</taxon>
        <taxon>Campylobacter</taxon>
    </lineage>
</organism>
<dbReference type="KEGG" id="crx:CRECT_0536"/>